<dbReference type="SUPFAM" id="SSF53098">
    <property type="entry name" value="Ribonuclease H-like"/>
    <property type="match status" value="1"/>
</dbReference>
<organism evidence="1 2">
    <name type="scientific">Aphis craccivora</name>
    <name type="common">Cowpea aphid</name>
    <dbReference type="NCBI Taxonomy" id="307492"/>
    <lineage>
        <taxon>Eukaryota</taxon>
        <taxon>Metazoa</taxon>
        <taxon>Ecdysozoa</taxon>
        <taxon>Arthropoda</taxon>
        <taxon>Hexapoda</taxon>
        <taxon>Insecta</taxon>
        <taxon>Pterygota</taxon>
        <taxon>Neoptera</taxon>
        <taxon>Paraneoptera</taxon>
        <taxon>Hemiptera</taxon>
        <taxon>Sternorrhyncha</taxon>
        <taxon>Aphidomorpha</taxon>
        <taxon>Aphidoidea</taxon>
        <taxon>Aphididae</taxon>
        <taxon>Aphidini</taxon>
        <taxon>Aphis</taxon>
        <taxon>Aphis</taxon>
    </lineage>
</organism>
<dbReference type="AlphaFoldDB" id="A0A6G0VYH9"/>
<proteinExistence type="predicted"/>
<dbReference type="Proteomes" id="UP000478052">
    <property type="component" value="Unassembled WGS sequence"/>
</dbReference>
<evidence type="ECO:0000313" key="1">
    <source>
        <dbReference type="EMBL" id="KAF0714067.1"/>
    </source>
</evidence>
<name>A0A6G0VYH9_APHCR</name>
<dbReference type="InterPro" id="IPR012337">
    <property type="entry name" value="RNaseH-like_sf"/>
</dbReference>
<comment type="caution">
    <text evidence="1">The sequence shown here is derived from an EMBL/GenBank/DDBJ whole genome shotgun (WGS) entry which is preliminary data.</text>
</comment>
<feature type="non-terminal residue" evidence="1">
    <location>
        <position position="1"/>
    </location>
</feature>
<protein>
    <submittedName>
        <fullName evidence="1">IgE-binding protein-like</fullName>
    </submittedName>
</protein>
<dbReference type="GO" id="GO:0003676">
    <property type="term" value="F:nucleic acid binding"/>
    <property type="evidence" value="ECO:0007669"/>
    <property type="project" value="InterPro"/>
</dbReference>
<keyword evidence="2" id="KW-1185">Reference proteome</keyword>
<gene>
    <name evidence="1" type="ORF">FWK35_00029463</name>
</gene>
<dbReference type="InterPro" id="IPR052160">
    <property type="entry name" value="Gypsy_RT_Integrase-like"/>
</dbReference>
<dbReference type="InterPro" id="IPR036397">
    <property type="entry name" value="RNaseH_sf"/>
</dbReference>
<evidence type="ECO:0000313" key="2">
    <source>
        <dbReference type="Proteomes" id="UP000478052"/>
    </source>
</evidence>
<reference evidence="1 2" key="1">
    <citation type="submission" date="2019-08" db="EMBL/GenBank/DDBJ databases">
        <title>Whole genome of Aphis craccivora.</title>
        <authorList>
            <person name="Voronova N.V."/>
            <person name="Shulinski R.S."/>
            <person name="Bandarenka Y.V."/>
            <person name="Zhorov D.G."/>
            <person name="Warner D."/>
        </authorList>
    </citation>
    <scope>NUCLEOTIDE SEQUENCE [LARGE SCALE GENOMIC DNA]</scope>
    <source>
        <strain evidence="1">180601</strain>
        <tissue evidence="1">Whole Body</tissue>
    </source>
</reference>
<dbReference type="PANTHER" id="PTHR47266">
    <property type="entry name" value="ENDONUCLEASE-RELATED"/>
    <property type="match status" value="1"/>
</dbReference>
<dbReference type="Gene3D" id="3.30.420.10">
    <property type="entry name" value="Ribonuclease H-like superfamily/Ribonuclease H"/>
    <property type="match status" value="1"/>
</dbReference>
<dbReference type="OrthoDB" id="441971at2759"/>
<accession>A0A6G0VYH9</accession>
<dbReference type="EMBL" id="VUJU01010499">
    <property type="protein sequence ID" value="KAF0714067.1"/>
    <property type="molecule type" value="Genomic_DNA"/>
</dbReference>
<sequence>YLATTNNHRTRLSEDQKIQKIREFHENPLGVHHGLTRTFNKMYEEYNWKGPLPRSHSGNSFILTLQDDLTKFAWASPMENHESNTVAQHFVTKFVCLHRIPQSLVTDCAEQMSTTPYHPQSNGSLDRSHRSLAEYLRNFVERDQLNWPYHLVYGNPVKVLTSFINNPEPQCNYNVYQYEVKRQMQEAQAFARINLLEAKRQKVLLQEKAVKTNWPQSGLVGKLSMVFFGVFQKNPSFPKIAILIIWIWDSTKVAQENFKITTFPDHKGLYYNSHGMVKTSHIKWDLVTWTLWTLEF</sequence>